<protein>
    <submittedName>
        <fullName evidence="3">Uncharacterized protein</fullName>
    </submittedName>
</protein>
<sequence length="135" mass="15163">MPTRRKLFHCGHRGFGAYCHRCAQGLGSYPGNAPRRKGLSASDTPGRERTECMGVDLRVLPHASLRKQAEAAILGVVRDGMPYTAFSGKRMGYDRRIISVPIGRGWRLLLKEREDKSKVVVSLLSHESYNRARPR</sequence>
<feature type="domain" description="DUF7682" evidence="1">
    <location>
        <begin position="4"/>
        <end position="24"/>
    </location>
</feature>
<dbReference type="InterPro" id="IPR056925">
    <property type="entry name" value="ParE-like"/>
</dbReference>
<name>A0A1E7YKK7_9PROT</name>
<dbReference type="Proteomes" id="UP000175616">
    <property type="component" value="Unassembled WGS sequence"/>
</dbReference>
<evidence type="ECO:0000313" key="6">
    <source>
        <dbReference type="Proteomes" id="UP000175707"/>
    </source>
</evidence>
<evidence type="ECO:0000259" key="2">
    <source>
        <dbReference type="Pfam" id="PF24732"/>
    </source>
</evidence>
<dbReference type="EMBL" id="LZYE01000332">
    <property type="protein sequence ID" value="OFC30480.1"/>
    <property type="molecule type" value="Genomic_DNA"/>
</dbReference>
<dbReference type="Pfam" id="PF24732">
    <property type="entry name" value="ParE_like"/>
    <property type="match status" value="1"/>
</dbReference>
<gene>
    <name evidence="3" type="ORF">BAE27_11715</name>
    <name evidence="4" type="ORF">BAE30_07030</name>
</gene>
<evidence type="ECO:0000259" key="1">
    <source>
        <dbReference type="Pfam" id="PF24730"/>
    </source>
</evidence>
<comment type="caution">
    <text evidence="3">The sequence shown here is derived from an EMBL/GenBank/DDBJ whole genome shotgun (WGS) entry which is preliminary data.</text>
</comment>
<evidence type="ECO:0000313" key="5">
    <source>
        <dbReference type="Proteomes" id="UP000175616"/>
    </source>
</evidence>
<dbReference type="Pfam" id="PF24730">
    <property type="entry name" value="DUF7682"/>
    <property type="match status" value="1"/>
</dbReference>
<dbReference type="Proteomes" id="UP000175707">
    <property type="component" value="Unassembled WGS sequence"/>
</dbReference>
<accession>A0A1E7YKK7</accession>
<organism evidence="3 5">
    <name type="scientific">Acidithiobacillus caldus</name>
    <dbReference type="NCBI Taxonomy" id="33059"/>
    <lineage>
        <taxon>Bacteria</taxon>
        <taxon>Pseudomonadati</taxon>
        <taxon>Pseudomonadota</taxon>
        <taxon>Acidithiobacillia</taxon>
        <taxon>Acidithiobacillales</taxon>
        <taxon>Acidithiobacillaceae</taxon>
        <taxon>Acidithiobacillus</taxon>
    </lineage>
</organism>
<dbReference type="EMBL" id="LZYH01000479">
    <property type="protein sequence ID" value="OFC60833.1"/>
    <property type="molecule type" value="Genomic_DNA"/>
</dbReference>
<dbReference type="InterPro" id="IPR056099">
    <property type="entry name" value="DUF7682"/>
</dbReference>
<feature type="domain" description="ParE-like toxin" evidence="2">
    <location>
        <begin position="65"/>
        <end position="131"/>
    </location>
</feature>
<evidence type="ECO:0000313" key="4">
    <source>
        <dbReference type="EMBL" id="OFC60833.1"/>
    </source>
</evidence>
<evidence type="ECO:0000313" key="3">
    <source>
        <dbReference type="EMBL" id="OFC30480.1"/>
    </source>
</evidence>
<proteinExistence type="predicted"/>
<dbReference type="AlphaFoldDB" id="A0A1E7YKK7"/>
<reference evidence="5 6" key="1">
    <citation type="submission" date="2016-06" db="EMBL/GenBank/DDBJ databases">
        <title>Gene turnover analysis identifies the evolutionary adaptation of the extremophile Acidithiobacillus caldus.</title>
        <authorList>
            <person name="Zhang X."/>
        </authorList>
    </citation>
    <scope>NUCLEOTIDE SEQUENCE [LARGE SCALE GENOMIC DNA]</scope>
    <source>
        <strain evidence="3 5">DX</strain>
        <strain evidence="4 6">S1</strain>
    </source>
</reference>